<feature type="domain" description="LD-carboxypeptidase C-terminal" evidence="4">
    <location>
        <begin position="203"/>
        <end position="318"/>
    </location>
</feature>
<accession>A0ABX2V505</accession>
<evidence type="ECO:0000259" key="3">
    <source>
        <dbReference type="Pfam" id="PF02016"/>
    </source>
</evidence>
<evidence type="ECO:0000256" key="1">
    <source>
        <dbReference type="ARBA" id="ARBA00010233"/>
    </source>
</evidence>
<dbReference type="SUPFAM" id="SSF141986">
    <property type="entry name" value="LD-carboxypeptidase A C-terminal domain-like"/>
    <property type="match status" value="1"/>
</dbReference>
<keyword evidence="2" id="KW-0378">Hydrolase</keyword>
<dbReference type="Gene3D" id="3.40.50.10740">
    <property type="entry name" value="Class I glutamine amidotransferase-like"/>
    <property type="match status" value="1"/>
</dbReference>
<dbReference type="InterPro" id="IPR003507">
    <property type="entry name" value="S66_fam"/>
</dbReference>
<dbReference type="InterPro" id="IPR027478">
    <property type="entry name" value="LdcA_N"/>
</dbReference>
<evidence type="ECO:0000259" key="4">
    <source>
        <dbReference type="Pfam" id="PF17676"/>
    </source>
</evidence>
<dbReference type="RefSeq" id="WP_028105259.1">
    <property type="nucleotide sequence ID" value="NZ_LVVL01000019.1"/>
</dbReference>
<dbReference type="PANTHER" id="PTHR30237:SF5">
    <property type="entry name" value="CARBOXYPEPTIDASE VC_A0337-RELATED"/>
    <property type="match status" value="1"/>
</dbReference>
<dbReference type="EMBL" id="LVVL01000019">
    <property type="protein sequence ID" value="OAN10110.1"/>
    <property type="molecule type" value="Genomic_DNA"/>
</dbReference>
<protein>
    <submittedName>
        <fullName evidence="5">Peptidase S66</fullName>
    </submittedName>
</protein>
<sequence length="334" mass="37883">MKKLIKLRAGDSIGIFSPSSPVTYSSPKRFNRAKSFLEEKGFNIIEGKLTGKQDHYRSGGIKERADELNELIRNPTIKCIMSTIGGMNSNSLLPYIDYEAFKQHPKIIIGYSDVTAILLAIYAKTGIQTFYGPALVPSFGEFEPFVNHTYDYFKDILIEEQSLPYEMKVPPYWTDEFVNWKEKTKEKDQRPNEWICVNEGTATGRVIDGNLNTIQGFWGSEYMPEMKKGDILFIEDTMKTAAEIERSFSLLMVNGVFEKVSGIILGKHEHFDDNGTGRKPYEILLEVLGETKIPFLADFDCCHTHPMLTLPIGAEIKLDATNKKVFIISDFTAK</sequence>
<evidence type="ECO:0000313" key="6">
    <source>
        <dbReference type="Proteomes" id="UP000078447"/>
    </source>
</evidence>
<dbReference type="InterPro" id="IPR027461">
    <property type="entry name" value="Carboxypeptidase_A_C_sf"/>
</dbReference>
<gene>
    <name evidence="5" type="ORF">A3783_15190</name>
</gene>
<comment type="caution">
    <text evidence="5">The sequence shown here is derived from an EMBL/GenBank/DDBJ whole genome shotgun (WGS) entry which is preliminary data.</text>
</comment>
<dbReference type="SUPFAM" id="SSF52317">
    <property type="entry name" value="Class I glutamine amidotransferase-like"/>
    <property type="match status" value="1"/>
</dbReference>
<dbReference type="CDD" id="cd07062">
    <property type="entry name" value="Peptidase_S66_mccF_like"/>
    <property type="match status" value="1"/>
</dbReference>
<dbReference type="Proteomes" id="UP000078447">
    <property type="component" value="Unassembled WGS sequence"/>
</dbReference>
<dbReference type="InterPro" id="IPR029062">
    <property type="entry name" value="Class_I_gatase-like"/>
</dbReference>
<dbReference type="Pfam" id="PF17676">
    <property type="entry name" value="Peptidase_S66C"/>
    <property type="match status" value="1"/>
</dbReference>
<name>A0ABX2V505_9BACL</name>
<comment type="similarity">
    <text evidence="1">Belongs to the peptidase S66 family.</text>
</comment>
<organism evidence="5 6">
    <name type="scientific">Exiguobacterium undae</name>
    <dbReference type="NCBI Taxonomy" id="169177"/>
    <lineage>
        <taxon>Bacteria</taxon>
        <taxon>Bacillati</taxon>
        <taxon>Bacillota</taxon>
        <taxon>Bacilli</taxon>
        <taxon>Bacillales</taxon>
        <taxon>Bacillales Family XII. Incertae Sedis</taxon>
        <taxon>Exiguobacterium</taxon>
    </lineage>
</organism>
<dbReference type="InterPro" id="IPR040449">
    <property type="entry name" value="Peptidase_S66_N"/>
</dbReference>
<dbReference type="PIRSF" id="PIRSF028757">
    <property type="entry name" value="LD-carboxypeptidase"/>
    <property type="match status" value="1"/>
</dbReference>
<dbReference type="Pfam" id="PF02016">
    <property type="entry name" value="Peptidase_S66"/>
    <property type="match status" value="1"/>
</dbReference>
<reference evidence="5 6" key="1">
    <citation type="submission" date="2016-03" db="EMBL/GenBank/DDBJ databases">
        <authorList>
            <person name="Cho S.-Y."/>
            <person name="Lim S."/>
            <person name="Kim H."/>
            <person name="Soh E.H."/>
            <person name="Moon J.S."/>
        </authorList>
    </citation>
    <scope>NUCLEOTIDE SEQUENCE [LARGE SCALE GENOMIC DNA]</scope>
    <source>
        <strain evidence="5 6">KCTC 3810</strain>
    </source>
</reference>
<evidence type="ECO:0000313" key="5">
    <source>
        <dbReference type="EMBL" id="OAN10110.1"/>
    </source>
</evidence>
<keyword evidence="6" id="KW-1185">Reference proteome</keyword>
<feature type="domain" description="LD-carboxypeptidase N-terminal" evidence="3">
    <location>
        <begin position="13"/>
        <end position="132"/>
    </location>
</feature>
<proteinExistence type="inferred from homology"/>
<dbReference type="Gene3D" id="3.50.30.60">
    <property type="entry name" value="LD-carboxypeptidase A C-terminal domain-like"/>
    <property type="match status" value="1"/>
</dbReference>
<evidence type="ECO:0000256" key="2">
    <source>
        <dbReference type="ARBA" id="ARBA00022801"/>
    </source>
</evidence>
<dbReference type="PANTHER" id="PTHR30237">
    <property type="entry name" value="MURAMOYLTETRAPEPTIDE CARBOXYPEPTIDASE"/>
    <property type="match status" value="1"/>
</dbReference>
<dbReference type="InterPro" id="IPR040921">
    <property type="entry name" value="Peptidase_S66C"/>
</dbReference>